<dbReference type="Proteomes" id="UP001497444">
    <property type="component" value="Unassembled WGS sequence"/>
</dbReference>
<proteinExistence type="predicted"/>
<sequence length="604" mass="66256">WKFWTWETYYQDCRAFAKSLISLELKPFSIVNILGFNSPEWLISDNGAIVGGFIAAGIYTTNSAEACQYISAHSKAAVVVLEDNKQLAKYASIDPTSLPDLKAIVIWLEDPDPKHVSKLKIPVYTWANFLKLGVNITDAQIDKNSALIKPGNCSTLIYTSGTTGPPKAVMISHDNITWTVSNMVLNYFPEPNPLNTTDKVVSYLPLSHIAAQLIDIHVTMLFGGCTYFCQPDALKGSLTATMRDVKPTVFFGVPRVWEKIQEKMAQMGRATTGIKSYISMWAKSVGRENSRLAQFGNSGGHPFGYGCANSLVFSKIKEALGLDKCRAAFTAAAPISIDTLNYFASLDLPVFEVFGQSECTGPHTVGIHSEWIIGTCGRPMLGTHSKLSKENGELCYTGRHIFQGYMYMPDKTAETFDAEGYLKSGDVGEFDEHDKPDVPGPSGFLRITGRIKELIITAGGENVPPVLIENEMKANMVALSNVIVIGDKRKYLTMLVTLKVDIDPETAIPTNKLAADALFVAGQIGSTATTVEQAAADPLWAKYIDEGMKKSNSRTASQAQTVQKWKILPVELSEKAGDLTPTLKLKRNVVQAKYADLIEKLYED</sequence>
<keyword evidence="6" id="KW-1185">Reference proteome</keyword>
<evidence type="ECO:0000259" key="4">
    <source>
        <dbReference type="Pfam" id="PF00501"/>
    </source>
</evidence>
<dbReference type="Pfam" id="PF00501">
    <property type="entry name" value="AMP-binding"/>
    <property type="match status" value="1"/>
</dbReference>
<dbReference type="Pfam" id="PF23562">
    <property type="entry name" value="AMP-binding_C_3"/>
    <property type="match status" value="1"/>
</dbReference>
<evidence type="ECO:0000256" key="3">
    <source>
        <dbReference type="ARBA" id="ARBA00023098"/>
    </source>
</evidence>
<dbReference type="PANTHER" id="PTHR43272:SF32">
    <property type="entry name" value="AMP-DEPENDENT SYNTHETASE_LIGASE DOMAIN-CONTAINING PROTEIN"/>
    <property type="match status" value="1"/>
</dbReference>
<dbReference type="Gene3D" id="3.40.50.12780">
    <property type="entry name" value="N-terminal domain of ligase-like"/>
    <property type="match status" value="1"/>
</dbReference>
<accession>A0ABP0VCB5</accession>
<name>A0ABP0VCB5_9BRYO</name>
<keyword evidence="2" id="KW-0276">Fatty acid metabolism</keyword>
<gene>
    <name evidence="5" type="ORF">CSSPJE1EN1_LOCUS27459</name>
</gene>
<dbReference type="SUPFAM" id="SSF56801">
    <property type="entry name" value="Acetyl-CoA synthetase-like"/>
    <property type="match status" value="1"/>
</dbReference>
<dbReference type="InterPro" id="IPR042099">
    <property type="entry name" value="ANL_N_sf"/>
</dbReference>
<organism evidence="5 6">
    <name type="scientific">Sphagnum jensenii</name>
    <dbReference type="NCBI Taxonomy" id="128206"/>
    <lineage>
        <taxon>Eukaryota</taxon>
        <taxon>Viridiplantae</taxon>
        <taxon>Streptophyta</taxon>
        <taxon>Embryophyta</taxon>
        <taxon>Bryophyta</taxon>
        <taxon>Sphagnophytina</taxon>
        <taxon>Sphagnopsida</taxon>
        <taxon>Sphagnales</taxon>
        <taxon>Sphagnaceae</taxon>
        <taxon>Sphagnum</taxon>
    </lineage>
</organism>
<reference evidence="5" key="1">
    <citation type="submission" date="2024-02" db="EMBL/GenBank/DDBJ databases">
        <authorList>
            <consortium name="ELIXIR-Norway"/>
            <consortium name="Elixir Norway"/>
        </authorList>
    </citation>
    <scope>NUCLEOTIDE SEQUENCE</scope>
</reference>
<dbReference type="EMBL" id="CAXAQS010000549">
    <property type="protein sequence ID" value="CAK9252081.1"/>
    <property type="molecule type" value="Genomic_DNA"/>
</dbReference>
<keyword evidence="1" id="KW-0436">Ligase</keyword>
<evidence type="ECO:0000256" key="2">
    <source>
        <dbReference type="ARBA" id="ARBA00022832"/>
    </source>
</evidence>
<keyword evidence="3" id="KW-0443">Lipid metabolism</keyword>
<comment type="caution">
    <text evidence="5">The sequence shown here is derived from an EMBL/GenBank/DDBJ whole genome shotgun (WGS) entry which is preliminary data.</text>
</comment>
<feature type="domain" description="AMP-dependent synthetase/ligase" evidence="4">
    <location>
        <begin position="2"/>
        <end position="405"/>
    </location>
</feature>
<dbReference type="InterPro" id="IPR000873">
    <property type="entry name" value="AMP-dep_synth/lig_dom"/>
</dbReference>
<evidence type="ECO:0000313" key="6">
    <source>
        <dbReference type="Proteomes" id="UP001497444"/>
    </source>
</evidence>
<protein>
    <recommendedName>
        <fullName evidence="4">AMP-dependent synthetase/ligase domain-containing protein</fullName>
    </recommendedName>
</protein>
<dbReference type="PROSITE" id="PS00455">
    <property type="entry name" value="AMP_BINDING"/>
    <property type="match status" value="1"/>
</dbReference>
<evidence type="ECO:0000313" key="5">
    <source>
        <dbReference type="EMBL" id="CAK9252081.1"/>
    </source>
</evidence>
<feature type="non-terminal residue" evidence="5">
    <location>
        <position position="1"/>
    </location>
</feature>
<dbReference type="InterPro" id="IPR020845">
    <property type="entry name" value="AMP-binding_CS"/>
</dbReference>
<evidence type="ECO:0000256" key="1">
    <source>
        <dbReference type="ARBA" id="ARBA00022598"/>
    </source>
</evidence>
<dbReference type="PANTHER" id="PTHR43272">
    <property type="entry name" value="LONG-CHAIN-FATTY-ACID--COA LIGASE"/>
    <property type="match status" value="1"/>
</dbReference>